<dbReference type="Proteomes" id="UP001158576">
    <property type="component" value="Chromosome 2"/>
</dbReference>
<dbReference type="Gene3D" id="3.90.190.10">
    <property type="entry name" value="Protein tyrosine phosphatase superfamily"/>
    <property type="match status" value="1"/>
</dbReference>
<dbReference type="SMART" id="SM00195">
    <property type="entry name" value="DSPc"/>
    <property type="match status" value="1"/>
</dbReference>
<dbReference type="SUPFAM" id="SSF52799">
    <property type="entry name" value="(Phosphotyrosine protein) phosphatases II"/>
    <property type="match status" value="1"/>
</dbReference>
<comment type="catalytic activity">
    <reaction evidence="4">
        <text>O-phospho-L-seryl-[protein] + H2O = L-seryl-[protein] + phosphate</text>
        <dbReference type="Rhea" id="RHEA:20629"/>
        <dbReference type="Rhea" id="RHEA-COMP:9863"/>
        <dbReference type="Rhea" id="RHEA-COMP:11604"/>
        <dbReference type="ChEBI" id="CHEBI:15377"/>
        <dbReference type="ChEBI" id="CHEBI:29999"/>
        <dbReference type="ChEBI" id="CHEBI:43474"/>
        <dbReference type="ChEBI" id="CHEBI:83421"/>
        <dbReference type="EC" id="3.1.3.16"/>
    </reaction>
</comment>
<feature type="domain" description="Tyrosine specific protein phosphatases" evidence="8">
    <location>
        <begin position="84"/>
        <end position="142"/>
    </location>
</feature>
<name>A0ABN7T6U1_OIKDI</name>
<reference evidence="9 10" key="1">
    <citation type="submission" date="2021-04" db="EMBL/GenBank/DDBJ databases">
        <authorList>
            <person name="Bliznina A."/>
        </authorList>
    </citation>
    <scope>NUCLEOTIDE SEQUENCE [LARGE SCALE GENOMIC DNA]</scope>
</reference>
<comment type="similarity">
    <text evidence="1">Belongs to the protein-tyrosine phosphatase family. Non-receptor class dual specificity subfamily.</text>
</comment>
<dbReference type="PANTHER" id="PTHR45948:SF2">
    <property type="entry name" value="DUAL SPECIFICITY PROTEIN PHOSPHATASE"/>
    <property type="match status" value="1"/>
</dbReference>
<evidence type="ECO:0000256" key="2">
    <source>
        <dbReference type="ARBA" id="ARBA00022801"/>
    </source>
</evidence>
<dbReference type="EMBL" id="OU015567">
    <property type="protein sequence ID" value="CAG5111406.1"/>
    <property type="molecule type" value="Genomic_DNA"/>
</dbReference>
<evidence type="ECO:0000256" key="1">
    <source>
        <dbReference type="ARBA" id="ARBA00008601"/>
    </source>
</evidence>
<keyword evidence="2" id="KW-0378">Hydrolase</keyword>
<dbReference type="InterPro" id="IPR000340">
    <property type="entry name" value="Dual-sp_phosphatase_cat-dom"/>
</dbReference>
<dbReference type="PANTHER" id="PTHR45948">
    <property type="entry name" value="DUAL SPECIFICITY PROTEIN PHOSPHATASE DDB_G0269404-RELATED"/>
    <property type="match status" value="1"/>
</dbReference>
<dbReference type="InterPro" id="IPR029021">
    <property type="entry name" value="Prot-tyrosine_phosphatase-like"/>
</dbReference>
<organism evidence="9 10">
    <name type="scientific">Oikopleura dioica</name>
    <name type="common">Tunicate</name>
    <dbReference type="NCBI Taxonomy" id="34765"/>
    <lineage>
        <taxon>Eukaryota</taxon>
        <taxon>Metazoa</taxon>
        <taxon>Chordata</taxon>
        <taxon>Tunicata</taxon>
        <taxon>Appendicularia</taxon>
        <taxon>Copelata</taxon>
        <taxon>Oikopleuridae</taxon>
        <taxon>Oikopleura</taxon>
    </lineage>
</organism>
<gene>
    <name evidence="9" type="ORF">OKIOD_LOCUS14483</name>
</gene>
<dbReference type="InterPro" id="IPR020422">
    <property type="entry name" value="TYR_PHOSPHATASE_DUAL_dom"/>
</dbReference>
<keyword evidence="10" id="KW-1185">Reference proteome</keyword>
<sequence length="217" mass="25033">MGVGPSRLSESIALYLGSIRDATDKKKLSGAEITHLVSILSNKQISQMRKSTSDKFTEPLFEDRSQRKRLLIAEDDHKNSNLSKHFEETSEFIHRGLWIDHGNLLIHCMMGKSRSATISTAYLCTITGLPWLTVLNSLRFCREVVDPNEGFKEQLRLYEENGLFERDSHKLGQIHTIDQEILDKLKKEIVNNAENYLQKTRRQNARNKEIETVLYTK</sequence>
<dbReference type="Pfam" id="PF00782">
    <property type="entry name" value="DSPc"/>
    <property type="match status" value="1"/>
</dbReference>
<evidence type="ECO:0000313" key="10">
    <source>
        <dbReference type="Proteomes" id="UP001158576"/>
    </source>
</evidence>
<evidence type="ECO:0000259" key="7">
    <source>
        <dbReference type="PROSITE" id="PS50054"/>
    </source>
</evidence>
<evidence type="ECO:0000313" key="9">
    <source>
        <dbReference type="EMBL" id="CAG5111406.1"/>
    </source>
</evidence>
<dbReference type="PROSITE" id="PS50054">
    <property type="entry name" value="TYR_PHOSPHATASE_DUAL"/>
    <property type="match status" value="1"/>
</dbReference>
<comment type="catalytic activity">
    <reaction evidence="6">
        <text>O-phospho-L-tyrosyl-[protein] + H2O = L-tyrosyl-[protein] + phosphate</text>
        <dbReference type="Rhea" id="RHEA:10684"/>
        <dbReference type="Rhea" id="RHEA-COMP:10136"/>
        <dbReference type="Rhea" id="RHEA-COMP:20101"/>
        <dbReference type="ChEBI" id="CHEBI:15377"/>
        <dbReference type="ChEBI" id="CHEBI:43474"/>
        <dbReference type="ChEBI" id="CHEBI:46858"/>
        <dbReference type="ChEBI" id="CHEBI:61978"/>
        <dbReference type="EC" id="3.1.3.48"/>
    </reaction>
</comment>
<protein>
    <submittedName>
        <fullName evidence="9">Oidioi.mRNA.OKI2018_I69.chr2.g5718.t1.cds</fullName>
    </submittedName>
</protein>
<comment type="catalytic activity">
    <reaction evidence="5">
        <text>O-phospho-L-threonyl-[protein] + H2O = L-threonyl-[protein] + phosphate</text>
        <dbReference type="Rhea" id="RHEA:47004"/>
        <dbReference type="Rhea" id="RHEA-COMP:11060"/>
        <dbReference type="Rhea" id="RHEA-COMP:11605"/>
        <dbReference type="ChEBI" id="CHEBI:15377"/>
        <dbReference type="ChEBI" id="CHEBI:30013"/>
        <dbReference type="ChEBI" id="CHEBI:43474"/>
        <dbReference type="ChEBI" id="CHEBI:61977"/>
        <dbReference type="EC" id="3.1.3.16"/>
    </reaction>
</comment>
<evidence type="ECO:0000256" key="4">
    <source>
        <dbReference type="ARBA" id="ARBA00047761"/>
    </source>
</evidence>
<evidence type="ECO:0000259" key="8">
    <source>
        <dbReference type="PROSITE" id="PS50056"/>
    </source>
</evidence>
<accession>A0ABN7T6U1</accession>
<evidence type="ECO:0000256" key="5">
    <source>
        <dbReference type="ARBA" id="ARBA00048336"/>
    </source>
</evidence>
<dbReference type="PROSITE" id="PS00383">
    <property type="entry name" value="TYR_PHOSPHATASE_1"/>
    <property type="match status" value="1"/>
</dbReference>
<proteinExistence type="inferred from homology"/>
<dbReference type="InterPro" id="IPR016130">
    <property type="entry name" value="Tyr_Pase_AS"/>
</dbReference>
<feature type="domain" description="Tyrosine-protein phosphatase" evidence="7">
    <location>
        <begin position="4"/>
        <end position="164"/>
    </location>
</feature>
<dbReference type="PROSITE" id="PS50056">
    <property type="entry name" value="TYR_PHOSPHATASE_2"/>
    <property type="match status" value="1"/>
</dbReference>
<dbReference type="InterPro" id="IPR000387">
    <property type="entry name" value="Tyr_Pase_dom"/>
</dbReference>
<evidence type="ECO:0000256" key="6">
    <source>
        <dbReference type="ARBA" id="ARBA00051722"/>
    </source>
</evidence>
<evidence type="ECO:0000256" key="3">
    <source>
        <dbReference type="ARBA" id="ARBA00022912"/>
    </source>
</evidence>
<keyword evidence="3" id="KW-0904">Protein phosphatase</keyword>